<proteinExistence type="predicted"/>
<sequence length="196" mass="22365">MIIAAVELFSEHMRTCLLSSGSSSNMGLEATRSRLLSNLRHLREAYESLIKLDLPSQPLSIVEKVIFEYRVHGMTLFLQRAHKQVKSLADRETWKIVHQVYWRPPWRSACRPSTSVCSRAADARARCWLRAASRSTSFRNTPSRYCWPSSASWRSSPCTVKMRLSVALEQALEEAEGGARTWQQRLLISAANAQKR</sequence>
<name>A0A5E4PTD4_9NEOP</name>
<dbReference type="EMBL" id="FZQP02000371">
    <property type="protein sequence ID" value="VVC88644.1"/>
    <property type="molecule type" value="Genomic_DNA"/>
</dbReference>
<evidence type="ECO:0000313" key="2">
    <source>
        <dbReference type="Proteomes" id="UP000324832"/>
    </source>
</evidence>
<organism evidence="1 2">
    <name type="scientific">Leptidea sinapis</name>
    <dbReference type="NCBI Taxonomy" id="189913"/>
    <lineage>
        <taxon>Eukaryota</taxon>
        <taxon>Metazoa</taxon>
        <taxon>Ecdysozoa</taxon>
        <taxon>Arthropoda</taxon>
        <taxon>Hexapoda</taxon>
        <taxon>Insecta</taxon>
        <taxon>Pterygota</taxon>
        <taxon>Neoptera</taxon>
        <taxon>Endopterygota</taxon>
        <taxon>Lepidoptera</taxon>
        <taxon>Glossata</taxon>
        <taxon>Ditrysia</taxon>
        <taxon>Papilionoidea</taxon>
        <taxon>Pieridae</taxon>
        <taxon>Dismorphiinae</taxon>
        <taxon>Leptidea</taxon>
    </lineage>
</organism>
<evidence type="ECO:0000313" key="1">
    <source>
        <dbReference type="EMBL" id="VVC88644.1"/>
    </source>
</evidence>
<keyword evidence="2" id="KW-1185">Reference proteome</keyword>
<protein>
    <submittedName>
        <fullName evidence="1">Uncharacterized protein</fullName>
    </submittedName>
</protein>
<gene>
    <name evidence="1" type="ORF">LSINAPIS_LOCUS1968</name>
</gene>
<dbReference type="Proteomes" id="UP000324832">
    <property type="component" value="Unassembled WGS sequence"/>
</dbReference>
<accession>A0A5E4PTD4</accession>
<dbReference type="AlphaFoldDB" id="A0A5E4PTD4"/>
<reference evidence="1 2" key="1">
    <citation type="submission" date="2017-07" db="EMBL/GenBank/DDBJ databases">
        <authorList>
            <person name="Talla V."/>
            <person name="Backstrom N."/>
        </authorList>
    </citation>
    <scope>NUCLEOTIDE SEQUENCE [LARGE SCALE GENOMIC DNA]</scope>
</reference>